<gene>
    <name evidence="2" type="ORF">CHS0354_017297</name>
</gene>
<evidence type="ECO:0000313" key="3">
    <source>
        <dbReference type="Proteomes" id="UP001195483"/>
    </source>
</evidence>
<accession>A0AAE0W672</accession>
<evidence type="ECO:0000313" key="2">
    <source>
        <dbReference type="EMBL" id="KAK3603583.1"/>
    </source>
</evidence>
<dbReference type="Proteomes" id="UP001195483">
    <property type="component" value="Unassembled WGS sequence"/>
</dbReference>
<reference evidence="2" key="2">
    <citation type="journal article" date="2021" name="Genome Biol. Evol.">
        <title>Developing a high-quality reference genome for a parasitic bivalve with doubly uniparental inheritance (Bivalvia: Unionida).</title>
        <authorList>
            <person name="Smith C.H."/>
        </authorList>
    </citation>
    <scope>NUCLEOTIDE SEQUENCE</scope>
    <source>
        <strain evidence="2">CHS0354</strain>
        <tissue evidence="2">Mantle</tissue>
    </source>
</reference>
<organism evidence="2 3">
    <name type="scientific">Potamilus streckersoni</name>
    <dbReference type="NCBI Taxonomy" id="2493646"/>
    <lineage>
        <taxon>Eukaryota</taxon>
        <taxon>Metazoa</taxon>
        <taxon>Spiralia</taxon>
        <taxon>Lophotrochozoa</taxon>
        <taxon>Mollusca</taxon>
        <taxon>Bivalvia</taxon>
        <taxon>Autobranchia</taxon>
        <taxon>Heteroconchia</taxon>
        <taxon>Palaeoheterodonta</taxon>
        <taxon>Unionida</taxon>
        <taxon>Unionoidea</taxon>
        <taxon>Unionidae</taxon>
        <taxon>Ambleminae</taxon>
        <taxon>Lampsilini</taxon>
        <taxon>Potamilus</taxon>
    </lineage>
</organism>
<protein>
    <submittedName>
        <fullName evidence="2">Uncharacterized protein</fullName>
    </submittedName>
</protein>
<keyword evidence="1" id="KW-0472">Membrane</keyword>
<evidence type="ECO:0000256" key="1">
    <source>
        <dbReference type="SAM" id="Phobius"/>
    </source>
</evidence>
<keyword evidence="3" id="KW-1185">Reference proteome</keyword>
<name>A0AAE0W672_9BIVA</name>
<reference evidence="2" key="3">
    <citation type="submission" date="2023-05" db="EMBL/GenBank/DDBJ databases">
        <authorList>
            <person name="Smith C.H."/>
        </authorList>
    </citation>
    <scope>NUCLEOTIDE SEQUENCE</scope>
    <source>
        <strain evidence="2">CHS0354</strain>
        <tissue evidence="2">Mantle</tissue>
    </source>
</reference>
<sequence>MGGQKKRRHIPAMSHRNKTDQNGVMTVSAIGQTNNVPSKDMSNGGSFAKNAFIFLTGAVLMALLMPQIQNFIIVLRNNSSENNQISDQSEIPKAEKNFSKKEREVSKKGIETTDDKNKDISKELSDFNATFLTKITPKKIFVDGRRIPPVELLPQKPNNSSRLKTVGLCRAGKRNHEEELGRFGCAEIKEEILSDHDKMMGGVGVDGSNPN</sequence>
<dbReference type="AlphaFoldDB" id="A0AAE0W672"/>
<comment type="caution">
    <text evidence="2">The sequence shown here is derived from an EMBL/GenBank/DDBJ whole genome shotgun (WGS) entry which is preliminary data.</text>
</comment>
<proteinExistence type="predicted"/>
<feature type="transmembrane region" description="Helical" evidence="1">
    <location>
        <begin position="51"/>
        <end position="75"/>
    </location>
</feature>
<keyword evidence="1" id="KW-0812">Transmembrane</keyword>
<dbReference type="EMBL" id="JAEAOA010001069">
    <property type="protein sequence ID" value="KAK3603583.1"/>
    <property type="molecule type" value="Genomic_DNA"/>
</dbReference>
<keyword evidence="1" id="KW-1133">Transmembrane helix</keyword>
<reference evidence="2" key="1">
    <citation type="journal article" date="2021" name="Genome Biol. Evol.">
        <title>A High-Quality Reference Genome for a Parasitic Bivalve with Doubly Uniparental Inheritance (Bivalvia: Unionida).</title>
        <authorList>
            <person name="Smith C.H."/>
        </authorList>
    </citation>
    <scope>NUCLEOTIDE SEQUENCE</scope>
    <source>
        <strain evidence="2">CHS0354</strain>
    </source>
</reference>